<accession>A0ABQ8TB24</accession>
<reference evidence="1 2" key="1">
    <citation type="journal article" date="2022" name="Allergy">
        <title>Genome assembly and annotation of Periplaneta americana reveal a comprehensive cockroach allergen profile.</title>
        <authorList>
            <person name="Wang L."/>
            <person name="Xiong Q."/>
            <person name="Saelim N."/>
            <person name="Wang L."/>
            <person name="Nong W."/>
            <person name="Wan A.T."/>
            <person name="Shi M."/>
            <person name="Liu X."/>
            <person name="Cao Q."/>
            <person name="Hui J.H.L."/>
            <person name="Sookrung N."/>
            <person name="Leung T.F."/>
            <person name="Tungtrongchitr A."/>
            <person name="Tsui S.K.W."/>
        </authorList>
    </citation>
    <scope>NUCLEOTIDE SEQUENCE [LARGE SCALE GENOMIC DNA]</scope>
    <source>
        <strain evidence="1">PWHHKU_190912</strain>
    </source>
</reference>
<dbReference type="EMBL" id="JAJSOF020000013">
    <property type="protein sequence ID" value="KAJ4443012.1"/>
    <property type="molecule type" value="Genomic_DNA"/>
</dbReference>
<evidence type="ECO:0000313" key="1">
    <source>
        <dbReference type="EMBL" id="KAJ4443012.1"/>
    </source>
</evidence>
<proteinExistence type="predicted"/>
<organism evidence="1 2">
    <name type="scientific">Periplaneta americana</name>
    <name type="common">American cockroach</name>
    <name type="synonym">Blatta americana</name>
    <dbReference type="NCBI Taxonomy" id="6978"/>
    <lineage>
        <taxon>Eukaryota</taxon>
        <taxon>Metazoa</taxon>
        <taxon>Ecdysozoa</taxon>
        <taxon>Arthropoda</taxon>
        <taxon>Hexapoda</taxon>
        <taxon>Insecta</taxon>
        <taxon>Pterygota</taxon>
        <taxon>Neoptera</taxon>
        <taxon>Polyneoptera</taxon>
        <taxon>Dictyoptera</taxon>
        <taxon>Blattodea</taxon>
        <taxon>Blattoidea</taxon>
        <taxon>Blattidae</taxon>
        <taxon>Blattinae</taxon>
        <taxon>Periplaneta</taxon>
    </lineage>
</organism>
<evidence type="ECO:0000313" key="2">
    <source>
        <dbReference type="Proteomes" id="UP001148838"/>
    </source>
</evidence>
<gene>
    <name evidence="1" type="ORF">ANN_04662</name>
</gene>
<name>A0ABQ8TB24_PERAM</name>
<keyword evidence="2" id="KW-1185">Reference proteome</keyword>
<protein>
    <submittedName>
        <fullName evidence="1">Uncharacterized protein</fullName>
    </submittedName>
</protein>
<dbReference type="Proteomes" id="UP001148838">
    <property type="component" value="Unassembled WGS sequence"/>
</dbReference>
<sequence>MNLKILYKNTILENVYNGHLDPKLIFMTDETWFYLNGHVSSSYVRYWNVELQVPLHSDKVGVWCATDEENQYGYFQKDNAEGSMDIIKEVFGDRIINRGHGGRQGSEMFKVPPVLTTGINDSRDVSSFSSVFIPKEKLLVLISDGGFKVNPKTIVRPEGWING</sequence>
<comment type="caution">
    <text evidence="1">The sequence shown here is derived from an EMBL/GenBank/DDBJ whole genome shotgun (WGS) entry which is preliminary data.</text>
</comment>